<feature type="compositionally biased region" description="Acidic residues" evidence="7">
    <location>
        <begin position="64"/>
        <end position="73"/>
    </location>
</feature>
<comment type="subcellular location">
    <subcellularLocation>
        <location evidence="1">Nucleus speckle</location>
    </subcellularLocation>
</comment>
<evidence type="ECO:0000256" key="7">
    <source>
        <dbReference type="SAM" id="MobiDB-lite"/>
    </source>
</evidence>
<feature type="compositionally biased region" description="Basic and acidic residues" evidence="7">
    <location>
        <begin position="28"/>
        <end position="45"/>
    </location>
</feature>
<protein>
    <recommendedName>
        <fullName evidence="8">ZNF380 coiled-coil domain-containing protein</fullName>
    </recommendedName>
</protein>
<reference evidence="10" key="1">
    <citation type="submission" date="2011-05" db="EMBL/GenBank/DDBJ databases">
        <authorList>
            <person name="Richards S.R."/>
            <person name="Qu J."/>
            <person name="Jiang H."/>
            <person name="Jhangiani S.N."/>
            <person name="Agravi P."/>
            <person name="Goodspeed R."/>
            <person name="Gross S."/>
            <person name="Mandapat C."/>
            <person name="Jackson L."/>
            <person name="Mathew T."/>
            <person name="Pu L."/>
            <person name="Thornton R."/>
            <person name="Saada N."/>
            <person name="Wilczek-Boney K.B."/>
            <person name="Lee S."/>
            <person name="Kovar C."/>
            <person name="Wu Y."/>
            <person name="Scherer S.E."/>
            <person name="Worley K.C."/>
            <person name="Muzny D.M."/>
            <person name="Gibbs R."/>
        </authorList>
    </citation>
    <scope>NUCLEOTIDE SEQUENCE</scope>
    <source>
        <strain evidence="10">Brora</strain>
    </source>
</reference>
<evidence type="ECO:0000256" key="2">
    <source>
        <dbReference type="ARBA" id="ARBA00022473"/>
    </source>
</evidence>
<dbReference type="InterPro" id="IPR040050">
    <property type="entry name" value="ZNF830-like"/>
</dbReference>
<keyword evidence="4" id="KW-0863">Zinc-finger</keyword>
<evidence type="ECO:0000313" key="9">
    <source>
        <dbReference type="EnsemblMetazoa" id="SMAR004150-PA"/>
    </source>
</evidence>
<evidence type="ECO:0000256" key="5">
    <source>
        <dbReference type="ARBA" id="ARBA00022833"/>
    </source>
</evidence>
<dbReference type="GO" id="GO:0033260">
    <property type="term" value="P:nuclear DNA replication"/>
    <property type="evidence" value="ECO:0007669"/>
    <property type="project" value="TreeGrafter"/>
</dbReference>
<keyword evidence="2" id="KW-0217">Developmental protein</keyword>
<dbReference type="STRING" id="126957.T1ISR6"/>
<dbReference type="GO" id="GO:0005681">
    <property type="term" value="C:spliceosomal complex"/>
    <property type="evidence" value="ECO:0007669"/>
    <property type="project" value="InterPro"/>
</dbReference>
<dbReference type="eggNOG" id="KOG3032">
    <property type="taxonomic scope" value="Eukaryota"/>
</dbReference>
<evidence type="ECO:0000256" key="4">
    <source>
        <dbReference type="ARBA" id="ARBA00022771"/>
    </source>
</evidence>
<keyword evidence="10" id="KW-1185">Reference proteome</keyword>
<dbReference type="InterPro" id="IPR059039">
    <property type="entry name" value="ZNF380_CC"/>
</dbReference>
<dbReference type="HOGENOM" id="CLU_058140_1_0_1"/>
<name>T1ISR6_STRMM</name>
<dbReference type="EnsemblMetazoa" id="SMAR004150-RA">
    <property type="protein sequence ID" value="SMAR004150-PA"/>
    <property type="gene ID" value="SMAR004150"/>
</dbReference>
<dbReference type="EMBL" id="JH431446">
    <property type="status" value="NOT_ANNOTATED_CDS"/>
    <property type="molecule type" value="Genomic_DNA"/>
</dbReference>
<feature type="region of interest" description="Disordered" evidence="7">
    <location>
        <begin position="186"/>
        <end position="217"/>
    </location>
</feature>
<reference evidence="9" key="2">
    <citation type="submission" date="2015-02" db="UniProtKB">
        <authorList>
            <consortium name="EnsemblMetazoa"/>
        </authorList>
    </citation>
    <scope>IDENTIFICATION</scope>
</reference>
<feature type="region of interest" description="Disordered" evidence="7">
    <location>
        <begin position="1"/>
        <end position="116"/>
    </location>
</feature>
<evidence type="ECO:0000256" key="3">
    <source>
        <dbReference type="ARBA" id="ARBA00022723"/>
    </source>
</evidence>
<feature type="compositionally biased region" description="Acidic residues" evidence="7">
    <location>
        <begin position="204"/>
        <end position="217"/>
    </location>
</feature>
<feature type="compositionally biased region" description="Low complexity" evidence="7">
    <location>
        <begin position="90"/>
        <end position="106"/>
    </location>
</feature>
<feature type="domain" description="ZNF380 coiled-coil" evidence="8">
    <location>
        <begin position="112"/>
        <end position="192"/>
    </location>
</feature>
<evidence type="ECO:0000259" key="8">
    <source>
        <dbReference type="Pfam" id="PF23406"/>
    </source>
</evidence>
<feature type="compositionally biased region" description="Low complexity" evidence="7">
    <location>
        <begin position="9"/>
        <end position="21"/>
    </location>
</feature>
<dbReference type="PANTHER" id="PTHR13278:SF0">
    <property type="entry name" value="ZINC FINGER PROTEIN 830"/>
    <property type="match status" value="1"/>
</dbReference>
<dbReference type="GO" id="GO:0008270">
    <property type="term" value="F:zinc ion binding"/>
    <property type="evidence" value="ECO:0007669"/>
    <property type="project" value="UniProtKB-KW"/>
</dbReference>
<proteinExistence type="predicted"/>
<keyword evidence="6" id="KW-0539">Nucleus</keyword>
<accession>T1ISR6</accession>
<dbReference type="PANTHER" id="PTHR13278">
    <property type="entry name" value="ZINC FINGER PROTEIN 830"/>
    <property type="match status" value="1"/>
</dbReference>
<dbReference type="Pfam" id="PF23406">
    <property type="entry name" value="ZNF380_CC"/>
    <property type="match status" value="1"/>
</dbReference>
<dbReference type="GO" id="GO:0003676">
    <property type="term" value="F:nucleic acid binding"/>
    <property type="evidence" value="ECO:0007669"/>
    <property type="project" value="InterPro"/>
</dbReference>
<keyword evidence="3" id="KW-0479">Metal-binding</keyword>
<evidence type="ECO:0000256" key="1">
    <source>
        <dbReference type="ARBA" id="ARBA00004324"/>
    </source>
</evidence>
<evidence type="ECO:0000313" key="10">
    <source>
        <dbReference type="Proteomes" id="UP000014500"/>
    </source>
</evidence>
<sequence length="229" mass="26314">MKLKNDKATNNSSSNPTTHSTILKRSRPGLDNELPVKKTKVDSKTEANSTPKQRQLRVSFSMSDGEEEENDETTETKSELPADFFDVEMKSSPATTTTTVPSAVKSNGKKEIPEGFFDDPVADAKVRKVEYRDPMDEEWDKFQKVISEASSVSQNMMDENDEDMKTEREIDEIDEQIHNWARVEALQRRKDETRKDNEVTATDAEMEEMPLDDDEVEDLLNWRSKDAWR</sequence>
<dbReference type="GO" id="GO:0044773">
    <property type="term" value="P:mitotic DNA damage checkpoint signaling"/>
    <property type="evidence" value="ECO:0007669"/>
    <property type="project" value="TreeGrafter"/>
</dbReference>
<dbReference type="PhylomeDB" id="T1ISR6"/>
<evidence type="ECO:0000256" key="6">
    <source>
        <dbReference type="ARBA" id="ARBA00023242"/>
    </source>
</evidence>
<feature type="compositionally biased region" description="Polar residues" evidence="7">
    <location>
        <begin position="46"/>
        <end position="62"/>
    </location>
</feature>
<dbReference type="Proteomes" id="UP000014500">
    <property type="component" value="Unassembled WGS sequence"/>
</dbReference>
<feature type="compositionally biased region" description="Basic and acidic residues" evidence="7">
    <location>
        <begin position="186"/>
        <end position="198"/>
    </location>
</feature>
<keyword evidence="5" id="KW-0862">Zinc</keyword>
<dbReference type="GO" id="GO:0033314">
    <property type="term" value="P:mitotic DNA replication checkpoint signaling"/>
    <property type="evidence" value="ECO:0007669"/>
    <property type="project" value="TreeGrafter"/>
</dbReference>
<dbReference type="AlphaFoldDB" id="T1ISR6"/>
<organism evidence="9 10">
    <name type="scientific">Strigamia maritima</name>
    <name type="common">European centipede</name>
    <name type="synonym">Geophilus maritimus</name>
    <dbReference type="NCBI Taxonomy" id="126957"/>
    <lineage>
        <taxon>Eukaryota</taxon>
        <taxon>Metazoa</taxon>
        <taxon>Ecdysozoa</taxon>
        <taxon>Arthropoda</taxon>
        <taxon>Myriapoda</taxon>
        <taxon>Chilopoda</taxon>
        <taxon>Pleurostigmophora</taxon>
        <taxon>Geophilomorpha</taxon>
        <taxon>Linotaeniidae</taxon>
        <taxon>Strigamia</taxon>
    </lineage>
</organism>